<gene>
    <name evidence="1" type="ORF">IPP15_11825</name>
</gene>
<reference evidence="1 2" key="1">
    <citation type="submission" date="2020-10" db="EMBL/GenBank/DDBJ databases">
        <title>Connecting structure to function with the recovery of over 1000 high-quality activated sludge metagenome-assembled genomes encoding full-length rRNA genes using long-read sequencing.</title>
        <authorList>
            <person name="Singleton C.M."/>
            <person name="Petriglieri F."/>
            <person name="Kristensen J.M."/>
            <person name="Kirkegaard R.H."/>
            <person name="Michaelsen T.Y."/>
            <person name="Andersen M.H."/>
            <person name="Karst S.M."/>
            <person name="Dueholm M.S."/>
            <person name="Nielsen P.H."/>
            <person name="Albertsen M."/>
        </authorList>
    </citation>
    <scope>NUCLEOTIDE SEQUENCE [LARGE SCALE GENOMIC DNA]</scope>
    <source>
        <strain evidence="1">Ribe_18-Q3-R11-54_MAXAC.273</strain>
    </source>
</reference>
<evidence type="ECO:0000313" key="2">
    <source>
        <dbReference type="Proteomes" id="UP000808337"/>
    </source>
</evidence>
<proteinExistence type="predicted"/>
<protein>
    <submittedName>
        <fullName evidence="1">Uncharacterized protein</fullName>
    </submittedName>
</protein>
<comment type="caution">
    <text evidence="1">The sequence shown here is derived from an EMBL/GenBank/DDBJ whole genome shotgun (WGS) entry which is preliminary data.</text>
</comment>
<organism evidence="1 2">
    <name type="scientific">Candidatus Opimibacter skivensis</name>
    <dbReference type="NCBI Taxonomy" id="2982028"/>
    <lineage>
        <taxon>Bacteria</taxon>
        <taxon>Pseudomonadati</taxon>
        <taxon>Bacteroidota</taxon>
        <taxon>Saprospiria</taxon>
        <taxon>Saprospirales</taxon>
        <taxon>Saprospiraceae</taxon>
        <taxon>Candidatus Opimibacter</taxon>
    </lineage>
</organism>
<dbReference type="EMBL" id="JADKGY010000008">
    <property type="protein sequence ID" value="MBK9983090.1"/>
    <property type="molecule type" value="Genomic_DNA"/>
</dbReference>
<sequence length="228" mass="26139">MKNLNTILFKAIALFIILASGILSCKKDTLSPDLKQINFQAPAANQENTYIRYFGFCDFFNPTHDTLLLKVVNIRNNVLQLRETFTPHSPMYAYHPDPLSYEVIWNGDYIITTPNVRAESNLFFFFAADTLWFKKPSALTLNQDQCRLYEGTTPFEGSAIGSILLFKAGAEEFLQKKVITQLPVSDTILIWDQYLVYDRNNIYSSYQNIKQNIYIQSPTVSAFTLISN</sequence>
<dbReference type="PROSITE" id="PS51257">
    <property type="entry name" value="PROKAR_LIPOPROTEIN"/>
    <property type="match status" value="1"/>
</dbReference>
<accession>A0A9D7SWR6</accession>
<name>A0A9D7SWR6_9BACT</name>
<dbReference type="AlphaFoldDB" id="A0A9D7SWR6"/>
<dbReference type="Proteomes" id="UP000808337">
    <property type="component" value="Unassembled WGS sequence"/>
</dbReference>
<evidence type="ECO:0000313" key="1">
    <source>
        <dbReference type="EMBL" id="MBK9983090.1"/>
    </source>
</evidence>